<feature type="binding site" evidence="8">
    <location>
        <position position="215"/>
    </location>
    <ligand>
        <name>Zn(2+)</name>
        <dbReference type="ChEBI" id="CHEBI:29105"/>
        <note>catalytic</note>
    </ligand>
</feature>
<feature type="transmembrane region" description="Helical" evidence="9">
    <location>
        <begin position="59"/>
        <end position="82"/>
    </location>
</feature>
<keyword evidence="8" id="KW-0862">Zinc</keyword>
<feature type="binding site" evidence="7">
    <location>
        <position position="18"/>
    </location>
    <ligand>
        <name>Ca(2+)</name>
        <dbReference type="ChEBI" id="CHEBI:29108"/>
    </ligand>
</feature>
<feature type="binding site" evidence="7">
    <location>
        <position position="16"/>
    </location>
    <ligand>
        <name>Ca(2+)</name>
        <dbReference type="ChEBI" id="CHEBI:29108"/>
    </ligand>
</feature>
<accession>A0AA36D6U0</accession>
<keyword evidence="11" id="KW-1185">Reference proteome</keyword>
<evidence type="ECO:0000256" key="8">
    <source>
        <dbReference type="PIRSR" id="PIRSR608901-2"/>
    </source>
</evidence>
<evidence type="ECO:0000256" key="2">
    <source>
        <dbReference type="ARBA" id="ARBA00009780"/>
    </source>
</evidence>
<dbReference type="Proteomes" id="UP001177023">
    <property type="component" value="Unassembled WGS sequence"/>
</dbReference>
<keyword evidence="4 9" id="KW-0378">Hydrolase</keyword>
<dbReference type="GO" id="GO:0016020">
    <property type="term" value="C:membrane"/>
    <property type="evidence" value="ECO:0007669"/>
    <property type="project" value="UniProtKB-SubCell"/>
</dbReference>
<sequence>MSTGKGWLEYESGHAWCESAYKYQIHYLVAEFANTVTNLPIIILPLINAMMMRAYIRKVNFGVIWPNVLLVLNGLASTYYHATLNLFGQLVDELAILWIINVFLVVYVPVMKWYPEKFNSKMPVFRWMVVIFATIISGMCFFEPNLNALALMTYTIPGTLVINYEGKNAGLPEIANFPRRVFVLWGAAITFWFSDRLMCDVWLWISFPYLHAIFHLLSSVAAYNVFIMFNYIDISKRSNEHKFTAAVKYFPAKHGPIWSLPYITLRNKAE</sequence>
<keyword evidence="9" id="KW-0443">Lipid metabolism</keyword>
<evidence type="ECO:0000256" key="6">
    <source>
        <dbReference type="ARBA" id="ARBA00023136"/>
    </source>
</evidence>
<protein>
    <recommendedName>
        <fullName evidence="9">Alkaline ceramidase</fullName>
        <ecNumber evidence="9">3.5.1.-</ecNumber>
    </recommendedName>
</protein>
<reference evidence="10" key="1">
    <citation type="submission" date="2023-06" db="EMBL/GenBank/DDBJ databases">
        <authorList>
            <person name="Delattre M."/>
        </authorList>
    </citation>
    <scope>NUCLEOTIDE SEQUENCE</scope>
    <source>
        <strain evidence="10">AF72</strain>
    </source>
</reference>
<dbReference type="GO" id="GO:0016811">
    <property type="term" value="F:hydrolase activity, acting on carbon-nitrogen (but not peptide) bonds, in linear amides"/>
    <property type="evidence" value="ECO:0007669"/>
    <property type="project" value="InterPro"/>
</dbReference>
<evidence type="ECO:0000256" key="1">
    <source>
        <dbReference type="ARBA" id="ARBA00004141"/>
    </source>
</evidence>
<keyword evidence="6 9" id="KW-0472">Membrane</keyword>
<dbReference type="InterPro" id="IPR008901">
    <property type="entry name" value="ACER"/>
</dbReference>
<dbReference type="PANTHER" id="PTHR46139:SF3">
    <property type="entry name" value="ALKALINE CERAMIDASE"/>
    <property type="match status" value="1"/>
</dbReference>
<comment type="function">
    <text evidence="9">Hydrolyzes the sphingolipid ceramide into sphingosine and free fatty acid.</text>
</comment>
<feature type="transmembrane region" description="Helical" evidence="9">
    <location>
        <begin position="213"/>
        <end position="232"/>
    </location>
</feature>
<evidence type="ECO:0000256" key="4">
    <source>
        <dbReference type="ARBA" id="ARBA00022801"/>
    </source>
</evidence>
<feature type="binding site" evidence="7">
    <location>
        <position position="31"/>
    </location>
    <ligand>
        <name>Ca(2+)</name>
        <dbReference type="ChEBI" id="CHEBI:29108"/>
    </ligand>
</feature>
<feature type="transmembrane region" description="Helical" evidence="9">
    <location>
        <begin position="124"/>
        <end position="142"/>
    </location>
</feature>
<keyword evidence="5 9" id="KW-1133">Transmembrane helix</keyword>
<feature type="non-terminal residue" evidence="10">
    <location>
        <position position="270"/>
    </location>
</feature>
<dbReference type="AlphaFoldDB" id="A0AA36D6U0"/>
<evidence type="ECO:0000256" key="5">
    <source>
        <dbReference type="ARBA" id="ARBA00022989"/>
    </source>
</evidence>
<evidence type="ECO:0000256" key="3">
    <source>
        <dbReference type="ARBA" id="ARBA00022692"/>
    </source>
</evidence>
<comment type="cofactor">
    <cofactor evidence="8">
        <name>Zn(2+)</name>
        <dbReference type="ChEBI" id="CHEBI:29105"/>
    </cofactor>
</comment>
<keyword evidence="7" id="KW-0479">Metal-binding</keyword>
<evidence type="ECO:0000313" key="10">
    <source>
        <dbReference type="EMBL" id="CAJ0580769.1"/>
    </source>
</evidence>
<dbReference type="EC" id="3.5.1.-" evidence="9"/>
<proteinExistence type="inferred from homology"/>
<keyword evidence="3 9" id="KW-0812">Transmembrane</keyword>
<comment type="caution">
    <text evidence="9">Lacks conserved residue(s) required for the propagation of feature annotation.</text>
</comment>
<feature type="binding site" evidence="8">
    <location>
        <position position="211"/>
    </location>
    <ligand>
        <name>Zn(2+)</name>
        <dbReference type="ChEBI" id="CHEBI:29105"/>
        <note>catalytic</note>
    </ligand>
</feature>
<dbReference type="GO" id="GO:0046514">
    <property type="term" value="P:ceramide catabolic process"/>
    <property type="evidence" value="ECO:0007669"/>
    <property type="project" value="TreeGrafter"/>
</dbReference>
<keyword evidence="7" id="KW-0106">Calcium</keyword>
<dbReference type="GO" id="GO:0046872">
    <property type="term" value="F:metal ion binding"/>
    <property type="evidence" value="ECO:0007669"/>
    <property type="project" value="UniProtKB-KW"/>
</dbReference>
<comment type="similarity">
    <text evidence="2 9">Belongs to the alkaline ceramidase family.</text>
</comment>
<feature type="transmembrane region" description="Helical" evidence="9">
    <location>
        <begin position="94"/>
        <end position="112"/>
    </location>
</feature>
<name>A0AA36D6U0_9BILA</name>
<evidence type="ECO:0000256" key="7">
    <source>
        <dbReference type="PIRSR" id="PIRSR608901-1"/>
    </source>
</evidence>
<dbReference type="EMBL" id="CATQJA010002662">
    <property type="protein sequence ID" value="CAJ0580769.1"/>
    <property type="molecule type" value="Genomic_DNA"/>
</dbReference>
<comment type="subcellular location">
    <subcellularLocation>
        <location evidence="1">Membrane</location>
        <topology evidence="1">Multi-pass membrane protein</topology>
    </subcellularLocation>
</comment>
<dbReference type="PANTHER" id="PTHR46139">
    <property type="entry name" value="ALKALINE CERAMIDASE"/>
    <property type="match status" value="1"/>
</dbReference>
<evidence type="ECO:0000256" key="9">
    <source>
        <dbReference type="RuleBase" id="RU364079"/>
    </source>
</evidence>
<evidence type="ECO:0000313" key="11">
    <source>
        <dbReference type="Proteomes" id="UP001177023"/>
    </source>
</evidence>
<comment type="caution">
    <text evidence="10">The sequence shown here is derived from an EMBL/GenBank/DDBJ whole genome shotgun (WGS) entry which is preliminary data.</text>
</comment>
<dbReference type="Pfam" id="PF05875">
    <property type="entry name" value="Ceramidase"/>
    <property type="match status" value="1"/>
</dbReference>
<feature type="transmembrane region" description="Helical" evidence="9">
    <location>
        <begin position="25"/>
        <end position="47"/>
    </location>
</feature>
<gene>
    <name evidence="10" type="ORF">MSPICULIGERA_LOCUS18952</name>
</gene>
<feature type="binding site" evidence="8">
    <location>
        <position position="81"/>
    </location>
    <ligand>
        <name>Zn(2+)</name>
        <dbReference type="ChEBI" id="CHEBI:29105"/>
        <note>catalytic</note>
    </ligand>
</feature>
<organism evidence="10 11">
    <name type="scientific">Mesorhabditis spiculigera</name>
    <dbReference type="NCBI Taxonomy" id="96644"/>
    <lineage>
        <taxon>Eukaryota</taxon>
        <taxon>Metazoa</taxon>
        <taxon>Ecdysozoa</taxon>
        <taxon>Nematoda</taxon>
        <taxon>Chromadorea</taxon>
        <taxon>Rhabditida</taxon>
        <taxon>Rhabditina</taxon>
        <taxon>Rhabditomorpha</taxon>
        <taxon>Rhabditoidea</taxon>
        <taxon>Rhabditidae</taxon>
        <taxon>Mesorhabditinae</taxon>
        <taxon>Mesorhabditis</taxon>
    </lineage>
</organism>